<gene>
    <name evidence="1" type="ORF">SNAT2548_LOCUS23063</name>
</gene>
<reference evidence="1" key="1">
    <citation type="submission" date="2021-02" db="EMBL/GenBank/DDBJ databases">
        <authorList>
            <person name="Dougan E. K."/>
            <person name="Rhodes N."/>
            <person name="Thang M."/>
            <person name="Chan C."/>
        </authorList>
    </citation>
    <scope>NUCLEOTIDE SEQUENCE</scope>
</reference>
<keyword evidence="2" id="KW-1185">Reference proteome</keyword>
<accession>A0A812R843</accession>
<dbReference type="Proteomes" id="UP000604046">
    <property type="component" value="Unassembled WGS sequence"/>
</dbReference>
<sequence>MDDAAQLLELGRPRPDCFSSSHPLTLAVTVPGGGQGDGWQSEEQHWEQCPDGCGRCARCRFQAGFSGMLRRGSQGLQAPSSAHSWAENFTFEHPTAGRKTWLTARPGHPWGMGCWICAHFPASKGNSTFGRLAVADLQTISPSSFQKHAGSQSHQEATRTMRQQLAGSELAEEGAYTGLGDSIPRLEKFHLAGQIIARHDTFNDYAELVKSLRVASPLAFSGDMSRQACAKMVVCLAQPLRRQDLLVIRKASVGSIALDVRQDLMLVRARFWYSGLNNNPHLSSSGLYECLLGCEREQGSGARASAMSVEQILKNACRVRSGPRADDFVSGPGDQLDEEAFAHLKAAELYAKCSTTCMNLARQMSPCPDIIVSVVADGGPSEQGAIPILTAEVLKNVNMVSRDRAHRAQSVMKGVYAGLNDLCEQFLAAFTTGEKSLARMLKTRGFEVEREIFLLWDARNSGKYVHFFKDAQGQGQNQMAEVKRFARAITNFSFAMQRFDSVTEPAQRMFVLLPEIFQFLTILTKEGDAEDGKWARACLARLTGPGSWRRICTAAMGTDGLLICQSFLRKDDAGNAEVFLKASEVQEALHKIEVIFKDGGLFDETVARDTMFQKTRATLRRVSVVTYWENKTERAAAIPVEDDRSHYEAVGLQIHELFTCFFKTYFPGFEQINAFAALRLDRSLSFQHRKTLLKTVSMMERCDHDALWKELMGPCDWESGQGPRLGLFARAQFFYHNIAAASEKSSAANDLYGPSTAAWLVTLQDLKPAQRAARSLAIRVITKAMVTMTGTTGVERDLGQVRLTELKHRAMQLGPRILESSVKCNVQCFTGRRAGGSFDPDALFLGPVASAEKRVRHRASAYGLRCQAIYKEFFGEKKCSGRSLTLQADRMKDEKPKLNSIRRPQSESNVLTLQGEKKKHKQAIDRIVNASGKAASMDRILDAQHEVAEARSGASVSVADIVALKRKHQQQPEQAEDEDMMSLQRPEKVASLLERHEQVQKTQLELVKSLKAGEPVPHMAVNGVYRVKLPQPSPKADAAPPLPERIRIFASGGATVPLWSRYLLEADISKCQVVLMQDVASGWYTEDALLARLYGLRVASKEWALSKTRSGSCICFAPALQCHLYFYLTDAFCDQFRSVAKILLGATSNVGCKLQVFRGCVPEKPKHPRLTFQVSVSSGSSNGQAELDLEGLLTKLTVLRR</sequence>
<dbReference type="EMBL" id="CAJNDS010002307">
    <property type="protein sequence ID" value="CAE7423930.1"/>
    <property type="molecule type" value="Genomic_DNA"/>
</dbReference>
<name>A0A812R843_9DINO</name>
<comment type="caution">
    <text evidence="1">The sequence shown here is derived from an EMBL/GenBank/DDBJ whole genome shotgun (WGS) entry which is preliminary data.</text>
</comment>
<proteinExistence type="predicted"/>
<evidence type="ECO:0000313" key="1">
    <source>
        <dbReference type="EMBL" id="CAE7423930.1"/>
    </source>
</evidence>
<protein>
    <submittedName>
        <fullName evidence="1">Uncharacterized protein</fullName>
    </submittedName>
</protein>
<dbReference type="AlphaFoldDB" id="A0A812R843"/>
<evidence type="ECO:0000313" key="2">
    <source>
        <dbReference type="Proteomes" id="UP000604046"/>
    </source>
</evidence>
<organism evidence="1 2">
    <name type="scientific">Symbiodinium natans</name>
    <dbReference type="NCBI Taxonomy" id="878477"/>
    <lineage>
        <taxon>Eukaryota</taxon>
        <taxon>Sar</taxon>
        <taxon>Alveolata</taxon>
        <taxon>Dinophyceae</taxon>
        <taxon>Suessiales</taxon>
        <taxon>Symbiodiniaceae</taxon>
        <taxon>Symbiodinium</taxon>
    </lineage>
</organism>
<dbReference type="OrthoDB" id="416397at2759"/>